<sequence>MMIPEPSNWRHNYVVKPDWKLVLVAAAFCSTSVYDPNTSELQKTLDERGVTSGRDTAFSVADVGSDRVSCIPACSENAVSESGSLIFTKPEYLKFIVKKSLSESDEKPDEDSMIR</sequence>
<evidence type="ECO:0000313" key="2">
    <source>
        <dbReference type="Proteomes" id="UP001283361"/>
    </source>
</evidence>
<keyword evidence="2" id="KW-1185">Reference proteome</keyword>
<evidence type="ECO:0000313" key="1">
    <source>
        <dbReference type="EMBL" id="KAK3780921.1"/>
    </source>
</evidence>
<protein>
    <submittedName>
        <fullName evidence="1">Uncharacterized protein</fullName>
    </submittedName>
</protein>
<name>A0AAE1A598_9GAST</name>
<dbReference type="EMBL" id="JAWDGP010002675">
    <property type="protein sequence ID" value="KAK3780921.1"/>
    <property type="molecule type" value="Genomic_DNA"/>
</dbReference>
<dbReference type="Proteomes" id="UP001283361">
    <property type="component" value="Unassembled WGS sequence"/>
</dbReference>
<proteinExistence type="predicted"/>
<reference evidence="1" key="1">
    <citation type="journal article" date="2023" name="G3 (Bethesda)">
        <title>A reference genome for the long-term kleptoplast-retaining sea slug Elysia crispata morphotype clarki.</title>
        <authorList>
            <person name="Eastman K.E."/>
            <person name="Pendleton A.L."/>
            <person name="Shaikh M.A."/>
            <person name="Suttiyut T."/>
            <person name="Ogas R."/>
            <person name="Tomko P."/>
            <person name="Gavelis G."/>
            <person name="Widhalm J.R."/>
            <person name="Wisecaver J.H."/>
        </authorList>
    </citation>
    <scope>NUCLEOTIDE SEQUENCE</scope>
    <source>
        <strain evidence="1">ECLA1</strain>
    </source>
</reference>
<accession>A0AAE1A598</accession>
<gene>
    <name evidence="1" type="ORF">RRG08_052077</name>
</gene>
<organism evidence="1 2">
    <name type="scientific">Elysia crispata</name>
    <name type="common">lettuce slug</name>
    <dbReference type="NCBI Taxonomy" id="231223"/>
    <lineage>
        <taxon>Eukaryota</taxon>
        <taxon>Metazoa</taxon>
        <taxon>Spiralia</taxon>
        <taxon>Lophotrochozoa</taxon>
        <taxon>Mollusca</taxon>
        <taxon>Gastropoda</taxon>
        <taxon>Heterobranchia</taxon>
        <taxon>Euthyneura</taxon>
        <taxon>Panpulmonata</taxon>
        <taxon>Sacoglossa</taxon>
        <taxon>Placobranchoidea</taxon>
        <taxon>Plakobranchidae</taxon>
        <taxon>Elysia</taxon>
    </lineage>
</organism>
<comment type="caution">
    <text evidence="1">The sequence shown here is derived from an EMBL/GenBank/DDBJ whole genome shotgun (WGS) entry which is preliminary data.</text>
</comment>
<dbReference type="AlphaFoldDB" id="A0AAE1A598"/>